<accession>A0AAE4GDW4</accession>
<protein>
    <submittedName>
        <fullName evidence="1">Uncharacterized protein</fullName>
    </submittedName>
</protein>
<dbReference type="EMBL" id="JAVRAA010000025">
    <property type="protein sequence ID" value="MDT0340638.1"/>
    <property type="molecule type" value="Genomic_DNA"/>
</dbReference>
<name>A0AAE4GDW4_9BURK</name>
<sequence>MQDQFRVELRFGWWLRLYLRGVILFAVITRQRPDEQKLLYWISKGLKQRVVPR</sequence>
<organism evidence="1">
    <name type="scientific">Herbaspirillum huttiense subsp. nephrolepidis</name>
    <dbReference type="NCBI Taxonomy" id="3075126"/>
    <lineage>
        <taxon>Bacteria</taxon>
        <taxon>Pseudomonadati</taxon>
        <taxon>Pseudomonadota</taxon>
        <taxon>Betaproteobacteria</taxon>
        <taxon>Burkholderiales</taxon>
        <taxon>Oxalobacteraceae</taxon>
        <taxon>Herbaspirillum</taxon>
    </lineage>
</organism>
<evidence type="ECO:0000313" key="1">
    <source>
        <dbReference type="EMBL" id="MDT0340638.1"/>
    </source>
</evidence>
<proteinExistence type="predicted"/>
<gene>
    <name evidence="1" type="ORF">RJN63_27660</name>
</gene>
<comment type="caution">
    <text evidence="1">The sequence shown here is derived from an EMBL/GenBank/DDBJ whole genome shotgun (WGS) entry which is preliminary data.</text>
</comment>
<reference evidence="1" key="1">
    <citation type="submission" date="2023-02" db="EMBL/GenBank/DDBJ databases">
        <title>Description of Herbaspirillum huttiense subsp. nephrolepsisexaltata and Herbaspirillum huttiense subsp. lycopersicon.</title>
        <authorList>
            <person name="Poudel M."/>
            <person name="Sharma A."/>
            <person name="Goss E."/>
            <person name="Tapia J.H."/>
            <person name="Harmon C.M."/>
            <person name="Jones J.B."/>
        </authorList>
    </citation>
    <scope>NUCLEOTIDE SEQUENCE</scope>
    <source>
        <strain evidence="1">NC40101</strain>
    </source>
</reference>
<dbReference type="RefSeq" id="WP_310839006.1">
    <property type="nucleotide sequence ID" value="NZ_JAVLSM010000024.1"/>
</dbReference>
<dbReference type="AlphaFoldDB" id="A0AAE4GDW4"/>